<evidence type="ECO:0000313" key="1">
    <source>
        <dbReference type="EMBL" id="KJW12841.1"/>
    </source>
</evidence>
<proteinExistence type="predicted"/>
<evidence type="ECO:0000313" key="2">
    <source>
        <dbReference type="EMBL" id="KJW13612.1"/>
    </source>
</evidence>
<gene>
    <name evidence="2" type="ORF">VC81_03925</name>
    <name evidence="1" type="ORF">VC81_06185</name>
</gene>
<sequence length="94" mass="10757">MQNTSAIGEVVIQTLMQALLPSVTAEVQQSLQPRDDLLTAQQVNKEYYHVGNDQIQRIVNQHGFPRTEIPGNKNPKYSRKAVEKFIADHQEYHI</sequence>
<organism evidence="2 3">
    <name type="scientific">Levilactobacillus spicheri</name>
    <dbReference type="NCBI Taxonomy" id="216463"/>
    <lineage>
        <taxon>Bacteria</taxon>
        <taxon>Bacillati</taxon>
        <taxon>Bacillota</taxon>
        <taxon>Bacilli</taxon>
        <taxon>Lactobacillales</taxon>
        <taxon>Lactobacillaceae</taxon>
        <taxon>Levilactobacillus</taxon>
    </lineage>
</organism>
<name>A0A0F3RXS0_9LACO</name>
<comment type="caution">
    <text evidence="2">The sequence shown here is derived from an EMBL/GenBank/DDBJ whole genome shotgun (WGS) entry which is preliminary data.</text>
</comment>
<dbReference type="OrthoDB" id="2320685at2"/>
<dbReference type="AlphaFoldDB" id="A0A0F3RXS0"/>
<evidence type="ECO:0000313" key="3">
    <source>
        <dbReference type="Proteomes" id="UP000033491"/>
    </source>
</evidence>
<dbReference type="EMBL" id="JZCR01000006">
    <property type="protein sequence ID" value="KJW13612.1"/>
    <property type="molecule type" value="Genomic_DNA"/>
</dbReference>
<reference evidence="2 3" key="1">
    <citation type="submission" date="2015-03" db="EMBL/GenBank/DDBJ databases">
        <authorList>
            <person name="Zheng J."/>
            <person name="Ganezle M."/>
        </authorList>
    </citation>
    <scope>NUCLEOTIDE SEQUENCE [LARGE SCALE GENOMIC DNA]</scope>
    <source>
        <strain evidence="2 3">LP38</strain>
    </source>
</reference>
<dbReference type="EMBL" id="JZCR01000014">
    <property type="protein sequence ID" value="KJW12841.1"/>
    <property type="molecule type" value="Genomic_DNA"/>
</dbReference>
<dbReference type="Proteomes" id="UP000033491">
    <property type="component" value="Unassembled WGS sequence"/>
</dbReference>
<dbReference type="PATRIC" id="fig|216463.3.peg.2618"/>
<protein>
    <submittedName>
        <fullName evidence="2">Uncharacterized protein</fullName>
    </submittedName>
</protein>
<dbReference type="RefSeq" id="WP_045806835.1">
    <property type="nucleotide sequence ID" value="NZ_JZCR01000006.1"/>
</dbReference>
<accession>A0A0F3RXS0</accession>